<dbReference type="InterPro" id="IPR003594">
    <property type="entry name" value="HATPase_dom"/>
</dbReference>
<keyword evidence="9" id="KW-0812">Transmembrane</keyword>
<gene>
    <name evidence="12" type="ORF">NDI37_27415</name>
</gene>
<feature type="transmembrane region" description="Helical" evidence="9">
    <location>
        <begin position="373"/>
        <end position="391"/>
    </location>
</feature>
<dbReference type="Pfam" id="PF02518">
    <property type="entry name" value="HATPase_c"/>
    <property type="match status" value="1"/>
</dbReference>
<keyword evidence="9" id="KW-0472">Membrane</keyword>
<accession>A0ABV0JXN4</accession>
<evidence type="ECO:0000259" key="10">
    <source>
        <dbReference type="PROSITE" id="PS50109"/>
    </source>
</evidence>
<dbReference type="InterPro" id="IPR036097">
    <property type="entry name" value="HisK_dim/P_sf"/>
</dbReference>
<dbReference type="SUPFAM" id="SSF47384">
    <property type="entry name" value="Homodimeric domain of signal transducing histidine kinase"/>
    <property type="match status" value="1"/>
</dbReference>
<dbReference type="Pfam" id="PF00672">
    <property type="entry name" value="HAMP"/>
    <property type="match status" value="1"/>
</dbReference>
<evidence type="ECO:0000313" key="13">
    <source>
        <dbReference type="Proteomes" id="UP001442494"/>
    </source>
</evidence>
<dbReference type="InterPro" id="IPR004358">
    <property type="entry name" value="Sig_transdc_His_kin-like_C"/>
</dbReference>
<dbReference type="Gene3D" id="3.30.450.20">
    <property type="entry name" value="PAS domain"/>
    <property type="match status" value="1"/>
</dbReference>
<keyword evidence="6" id="KW-0418">Kinase</keyword>
<dbReference type="InterPro" id="IPR036890">
    <property type="entry name" value="HATPase_C_sf"/>
</dbReference>
<organism evidence="12 13">
    <name type="scientific">Funiculus sociatus GB2-A5</name>
    <dbReference type="NCBI Taxonomy" id="2933946"/>
    <lineage>
        <taxon>Bacteria</taxon>
        <taxon>Bacillati</taxon>
        <taxon>Cyanobacteriota</taxon>
        <taxon>Cyanophyceae</taxon>
        <taxon>Coleofasciculales</taxon>
        <taxon>Coleofasciculaceae</taxon>
        <taxon>Funiculus</taxon>
    </lineage>
</organism>
<dbReference type="SUPFAM" id="SSF55874">
    <property type="entry name" value="ATPase domain of HSP90 chaperone/DNA topoisomerase II/histidine kinase"/>
    <property type="match status" value="1"/>
</dbReference>
<dbReference type="InterPro" id="IPR005467">
    <property type="entry name" value="His_kinase_dom"/>
</dbReference>
<evidence type="ECO:0000256" key="5">
    <source>
        <dbReference type="ARBA" id="ARBA00022679"/>
    </source>
</evidence>
<dbReference type="SMART" id="SM00304">
    <property type="entry name" value="HAMP"/>
    <property type="match status" value="1"/>
</dbReference>
<evidence type="ECO:0000259" key="11">
    <source>
        <dbReference type="PROSITE" id="PS50885"/>
    </source>
</evidence>
<keyword evidence="9" id="KW-1133">Transmembrane helix</keyword>
<dbReference type="PROSITE" id="PS50885">
    <property type="entry name" value="HAMP"/>
    <property type="match status" value="1"/>
</dbReference>
<protein>
    <recommendedName>
        <fullName evidence="3">histidine kinase</fullName>
        <ecNumber evidence="3">2.7.13.3</ecNumber>
    </recommendedName>
</protein>
<evidence type="ECO:0000256" key="7">
    <source>
        <dbReference type="ARBA" id="ARBA00023012"/>
    </source>
</evidence>
<evidence type="ECO:0000256" key="3">
    <source>
        <dbReference type="ARBA" id="ARBA00012438"/>
    </source>
</evidence>
<dbReference type="EMBL" id="JAMPKK010000127">
    <property type="protein sequence ID" value="MEP0868167.1"/>
    <property type="molecule type" value="Genomic_DNA"/>
</dbReference>
<keyword evidence="7" id="KW-0902">Two-component regulatory system</keyword>
<evidence type="ECO:0000256" key="9">
    <source>
        <dbReference type="SAM" id="Phobius"/>
    </source>
</evidence>
<dbReference type="CDD" id="cd00082">
    <property type="entry name" value="HisKA"/>
    <property type="match status" value="1"/>
</dbReference>
<evidence type="ECO:0000256" key="6">
    <source>
        <dbReference type="ARBA" id="ARBA00022777"/>
    </source>
</evidence>
<comment type="catalytic activity">
    <reaction evidence="1">
        <text>ATP + protein L-histidine = ADP + protein N-phospho-L-histidine.</text>
        <dbReference type="EC" id="2.7.13.3"/>
    </reaction>
</comment>
<keyword evidence="12" id="KW-0547">Nucleotide-binding</keyword>
<keyword evidence="5" id="KW-0808">Transferase</keyword>
<proteinExistence type="predicted"/>
<feature type="domain" description="Histidine kinase" evidence="10">
    <location>
        <begin position="494"/>
        <end position="752"/>
    </location>
</feature>
<evidence type="ECO:0000256" key="4">
    <source>
        <dbReference type="ARBA" id="ARBA00022553"/>
    </source>
</evidence>
<feature type="domain" description="HAMP" evidence="11">
    <location>
        <begin position="393"/>
        <end position="445"/>
    </location>
</feature>
<dbReference type="PANTHER" id="PTHR43065:SF50">
    <property type="entry name" value="HISTIDINE KINASE"/>
    <property type="match status" value="1"/>
</dbReference>
<dbReference type="InterPro" id="IPR003660">
    <property type="entry name" value="HAMP_dom"/>
</dbReference>
<evidence type="ECO:0000256" key="8">
    <source>
        <dbReference type="SAM" id="Coils"/>
    </source>
</evidence>
<sequence length="762" mass="85035">MNIKTDRPAKATQQFPLRLILIVPFLLQIFAAVGLVGYLSFINGQKAVNDLANQLIDKASQQVDEHLDTYLALPQQLNQINADAIASGRLNLNDPKASEQYFWSQARAFKNLSYIGCALPDGRESGAGRWVNGVDLLVYENPRRGGLASDYLADKQGNRVSLVQSYQNDPLANLWNKQVLRTRRPGWSGISTFETSTVEIAEAGKALESQNTVSNVGINYYVAVPARYPVYDQKGNLLGLLMVDLLLTNVSEFLRNLKVSPSGQVFIMERDGLLIGSSSTKPVVHKVDGKTSRFSALESSDPLIRAVAEKLKEQFNNFKTLQNTQEIEVKFNGQRQFIQVTPWRDRFGLDWLVVVTVPESDFNSQINANTRTTILLCLGALAVATILGIYTSRWITRPILKLSQASEAIATGQLDQTVETTNIKELDAVAQSFNHMASQLQDSFNELEQTNAELENRVEARTAELSQTLTDLRHTQIQLIQTEKMSSLGQLVAGVAHEINNPVNFIHGNLIHTEEYAQNLLNLVNLYQQEYPNSTANIEDEIEEIDLDFLRQDFPKLLASMRLGAERIREIVKSLRNFSRLDEAEFKEVDIHEGLDSTLLILFNRLKPTSDHPGIQVMKDYSEIPLVECYPGQLNQVFMNVLSNAIDALHESDKKRTFQEIVSNPSTIQISTELSHSNWVIVRITDNGQGMAEDVRTKLFDPFFTTKPIGKGTGLGLSISYQIVTEKHGGKLDCYSAPGQGAEFAIEIPIRQTIKPLNGALA</sequence>
<comment type="subcellular location">
    <subcellularLocation>
        <location evidence="2">Membrane</location>
    </subcellularLocation>
</comment>
<keyword evidence="8" id="KW-0175">Coiled coil</keyword>
<dbReference type="PROSITE" id="PS50109">
    <property type="entry name" value="HIS_KIN"/>
    <property type="match status" value="1"/>
</dbReference>
<dbReference type="Proteomes" id="UP001442494">
    <property type="component" value="Unassembled WGS sequence"/>
</dbReference>
<dbReference type="GO" id="GO:0005524">
    <property type="term" value="F:ATP binding"/>
    <property type="evidence" value="ECO:0007669"/>
    <property type="project" value="UniProtKB-KW"/>
</dbReference>
<dbReference type="CDD" id="cd06225">
    <property type="entry name" value="HAMP"/>
    <property type="match status" value="1"/>
</dbReference>
<dbReference type="Gene3D" id="6.10.340.10">
    <property type="match status" value="1"/>
</dbReference>
<evidence type="ECO:0000313" key="12">
    <source>
        <dbReference type="EMBL" id="MEP0868167.1"/>
    </source>
</evidence>
<evidence type="ECO:0000256" key="2">
    <source>
        <dbReference type="ARBA" id="ARBA00004370"/>
    </source>
</evidence>
<dbReference type="InterPro" id="IPR003661">
    <property type="entry name" value="HisK_dim/P_dom"/>
</dbReference>
<feature type="transmembrane region" description="Helical" evidence="9">
    <location>
        <begin position="20"/>
        <end position="41"/>
    </location>
</feature>
<dbReference type="Gene3D" id="3.30.565.10">
    <property type="entry name" value="Histidine kinase-like ATPase, C-terminal domain"/>
    <property type="match status" value="1"/>
</dbReference>
<feature type="coiled-coil region" evidence="8">
    <location>
        <begin position="437"/>
        <end position="464"/>
    </location>
</feature>
<evidence type="ECO:0000256" key="1">
    <source>
        <dbReference type="ARBA" id="ARBA00000085"/>
    </source>
</evidence>
<reference evidence="12 13" key="1">
    <citation type="submission" date="2022-04" db="EMBL/GenBank/DDBJ databases">
        <title>Positive selection, recombination, and allopatry shape intraspecific diversity of widespread and dominant cyanobacteria.</title>
        <authorList>
            <person name="Wei J."/>
            <person name="Shu W."/>
            <person name="Hu C."/>
        </authorList>
    </citation>
    <scope>NUCLEOTIDE SEQUENCE [LARGE SCALE GENOMIC DNA]</scope>
    <source>
        <strain evidence="12 13">GB2-A5</strain>
    </source>
</reference>
<dbReference type="RefSeq" id="WP_199313278.1">
    <property type="nucleotide sequence ID" value="NZ_JAMPKK010000127.1"/>
</dbReference>
<dbReference type="EC" id="2.7.13.3" evidence="3"/>
<dbReference type="SUPFAM" id="SSF158472">
    <property type="entry name" value="HAMP domain-like"/>
    <property type="match status" value="1"/>
</dbReference>
<keyword evidence="13" id="KW-1185">Reference proteome</keyword>
<dbReference type="PANTHER" id="PTHR43065">
    <property type="entry name" value="SENSOR HISTIDINE KINASE"/>
    <property type="match status" value="1"/>
</dbReference>
<name>A0ABV0JXN4_9CYAN</name>
<dbReference type="SMART" id="SM00388">
    <property type="entry name" value="HisKA"/>
    <property type="match status" value="1"/>
</dbReference>
<dbReference type="SMART" id="SM00387">
    <property type="entry name" value="HATPase_c"/>
    <property type="match status" value="1"/>
</dbReference>
<dbReference type="Gene3D" id="1.10.287.130">
    <property type="match status" value="1"/>
</dbReference>
<keyword evidence="12" id="KW-0067">ATP-binding</keyword>
<dbReference type="PRINTS" id="PR00344">
    <property type="entry name" value="BCTRLSENSOR"/>
</dbReference>
<keyword evidence="4" id="KW-0597">Phosphoprotein</keyword>
<comment type="caution">
    <text evidence="12">The sequence shown here is derived from an EMBL/GenBank/DDBJ whole genome shotgun (WGS) entry which is preliminary data.</text>
</comment>